<keyword evidence="2" id="KW-1185">Reference proteome</keyword>
<accession>A0A521D5I8</accession>
<dbReference type="NCBIfam" id="TIGR01847">
    <property type="entry name" value="bacteriocin_sig"/>
    <property type="match status" value="1"/>
</dbReference>
<evidence type="ECO:0000313" key="1">
    <source>
        <dbReference type="EMBL" id="SMO66966.1"/>
    </source>
</evidence>
<reference evidence="1 2" key="1">
    <citation type="submission" date="2017-05" db="EMBL/GenBank/DDBJ databases">
        <authorList>
            <person name="Varghese N."/>
            <person name="Submissions S."/>
        </authorList>
    </citation>
    <scope>NUCLEOTIDE SEQUENCE [LARGE SCALE GENOMIC DNA]</scope>
    <source>
        <strain evidence="1 2">DSM 29371</strain>
    </source>
</reference>
<sequence>MKKGIISQGKKLNKKELSTINGGLGSIRCTNSSGYCVYIGPGCSELKCQLPEPLEADE</sequence>
<dbReference type="Proteomes" id="UP000316916">
    <property type="component" value="Unassembled WGS sequence"/>
</dbReference>
<organism evidence="1 2">
    <name type="scientific">Chryseobacterium rhizoplanae</name>
    <dbReference type="NCBI Taxonomy" id="1609531"/>
    <lineage>
        <taxon>Bacteria</taxon>
        <taxon>Pseudomonadati</taxon>
        <taxon>Bacteroidota</taxon>
        <taxon>Flavobacteriia</taxon>
        <taxon>Flavobacteriales</taxon>
        <taxon>Weeksellaceae</taxon>
        <taxon>Chryseobacterium group</taxon>
        <taxon>Chryseobacterium</taxon>
    </lineage>
</organism>
<dbReference type="InterPro" id="IPR010133">
    <property type="entry name" value="Bacteriocin_signal_seq"/>
</dbReference>
<dbReference type="RefSeq" id="WP_142718097.1">
    <property type="nucleotide sequence ID" value="NZ_FXTC01000004.1"/>
</dbReference>
<evidence type="ECO:0000313" key="2">
    <source>
        <dbReference type="Proteomes" id="UP000316916"/>
    </source>
</evidence>
<dbReference type="AlphaFoldDB" id="A0A521D5I8"/>
<dbReference type="EMBL" id="FXTC01000004">
    <property type="protein sequence ID" value="SMO66966.1"/>
    <property type="molecule type" value="Genomic_DNA"/>
</dbReference>
<protein>
    <submittedName>
        <fullName evidence="1">Bacteriocin-type signal sequence-containing protein</fullName>
    </submittedName>
</protein>
<proteinExistence type="predicted"/>
<name>A0A521D5I8_9FLAO</name>
<gene>
    <name evidence="1" type="ORF">SAMN06265171_104250</name>
</gene>